<organism evidence="15 16">
    <name type="scientific">Alkalimonas mucilaginosa</name>
    <dbReference type="NCBI Taxonomy" id="3057676"/>
    <lineage>
        <taxon>Bacteria</taxon>
        <taxon>Pseudomonadati</taxon>
        <taxon>Pseudomonadota</taxon>
        <taxon>Gammaproteobacteria</taxon>
        <taxon>Alkalimonas</taxon>
    </lineage>
</organism>
<sequence>MQVLKKFVAPGAAARRFALGCVLGVSSALCMATVQSSALSSVTLWGEPWGEQWQLYGSKAPYQPRQHWQSYEVAPAGFTAVMVQHVARHGSRGLSSPDDDDLSLQLWQQAQQEQQLTAKGQQLGEQLRRFQQANAQLGYGNLSALGIEEHRQMAERLLQRHPALLAEGKAQQRRVRLQHSGRERAVDSALAFADRLLELVPELEALLDAPAVATDSLYFHKSAGSEAYSAYRKSDPRLALVLERLHQSPQAQQQARQLLATVYQEDFIARLAAGHYRFQAREDDAELRSVMDAAQALFSLYVTASNLSYEGDWTLHDFMEPEAVKFMAYLDDAESFYQRGPAFAGENVTFQMAARLMLDMLDSVAALQRGEQPYMMELRFTHAQVMIPFATLLGVAGATQQMPETVLYSYQNNPWRAALVSPMAANVQWDIYQNAAGQLLVRMLHHEAETAFKASCQPYPGTRFFYALTELQRCYQQELILVAQ</sequence>
<evidence type="ECO:0000256" key="3">
    <source>
        <dbReference type="ARBA" id="ARBA00012976"/>
    </source>
</evidence>
<evidence type="ECO:0000256" key="11">
    <source>
        <dbReference type="ARBA" id="ARBA00043671"/>
    </source>
</evidence>
<comment type="similarity">
    <text evidence="2">Belongs to the histidine acid phosphatase family. MINPP1 subfamily.</text>
</comment>
<evidence type="ECO:0000256" key="13">
    <source>
        <dbReference type="ARBA" id="ARBA00043832"/>
    </source>
</evidence>
<comment type="subcellular location">
    <subcellularLocation>
        <location evidence="1">Membrane</location>
    </subcellularLocation>
</comment>
<gene>
    <name evidence="15" type="ORF">QWF21_00935</name>
</gene>
<reference evidence="15 16" key="1">
    <citation type="submission" date="2023-06" db="EMBL/GenBank/DDBJ databases">
        <title>Alkalimonas sp., MEB004 an alkaliphilic bacterium isolated from Lonar Lake, India.</title>
        <authorList>
            <person name="Joshi A."/>
            <person name="Thite S."/>
        </authorList>
    </citation>
    <scope>NUCLEOTIDE SEQUENCE [LARGE SCALE GENOMIC DNA]</scope>
    <source>
        <strain evidence="15 16">MEB004</strain>
    </source>
</reference>
<evidence type="ECO:0000256" key="5">
    <source>
        <dbReference type="ARBA" id="ARBA00018097"/>
    </source>
</evidence>
<dbReference type="PANTHER" id="PTHR20963">
    <property type="entry name" value="MULTIPLE INOSITOL POLYPHOSPHATE PHOSPHATASE-RELATED"/>
    <property type="match status" value="1"/>
</dbReference>
<dbReference type="InterPro" id="IPR029033">
    <property type="entry name" value="His_PPase_superfam"/>
</dbReference>
<comment type="catalytic activity">
    <reaction evidence="10">
        <text>1D-myo-inositol 1,2,5,6-tetrakisphosphate + H2O = 1D-myo-inositol 1,2,6-trisphosphate + phosphate</text>
        <dbReference type="Rhea" id="RHEA:77119"/>
        <dbReference type="ChEBI" id="CHEBI:15377"/>
        <dbReference type="ChEBI" id="CHEBI:43474"/>
        <dbReference type="ChEBI" id="CHEBI:195535"/>
        <dbReference type="ChEBI" id="CHEBI:195537"/>
        <dbReference type="EC" id="3.1.3.62"/>
    </reaction>
    <physiologicalReaction direction="left-to-right" evidence="10">
        <dbReference type="Rhea" id="RHEA:77120"/>
    </physiologicalReaction>
</comment>
<dbReference type="InterPro" id="IPR000560">
    <property type="entry name" value="His_Pase_clade-2"/>
</dbReference>
<evidence type="ECO:0000256" key="2">
    <source>
        <dbReference type="ARBA" id="ARBA00008422"/>
    </source>
</evidence>
<protein>
    <recommendedName>
        <fullName evidence="5">Multiple inositol polyphosphate phosphatase 1</fullName>
        <ecNumber evidence="4">3.1.3.62</ecNumber>
        <ecNumber evidence="3">3.1.3.80</ecNumber>
    </recommendedName>
    <alternativeName>
        <fullName evidence="9">2,3-bisphosphoglycerate 3-phosphatase</fullName>
    </alternativeName>
</protein>
<evidence type="ECO:0000256" key="8">
    <source>
        <dbReference type="ARBA" id="ARBA00023136"/>
    </source>
</evidence>
<feature type="signal peptide" evidence="14">
    <location>
        <begin position="1"/>
        <end position="32"/>
    </location>
</feature>
<proteinExistence type="inferred from homology"/>
<evidence type="ECO:0000256" key="1">
    <source>
        <dbReference type="ARBA" id="ARBA00004370"/>
    </source>
</evidence>
<dbReference type="PANTHER" id="PTHR20963:SF8">
    <property type="entry name" value="MULTIPLE INOSITOL POLYPHOSPHATE PHOSPHATASE 1"/>
    <property type="match status" value="1"/>
</dbReference>
<comment type="catalytic activity">
    <reaction evidence="11">
        <text>1D-myo-inositol 1,2,4,5,6-pentakisphosphate + H2O = 1D-myo-inositol 1,2,5,6-tetrakisphosphate + phosphate</text>
        <dbReference type="Rhea" id="RHEA:77115"/>
        <dbReference type="ChEBI" id="CHEBI:15377"/>
        <dbReference type="ChEBI" id="CHEBI:43474"/>
        <dbReference type="ChEBI" id="CHEBI:57798"/>
        <dbReference type="ChEBI" id="CHEBI:195535"/>
        <dbReference type="EC" id="3.1.3.62"/>
    </reaction>
    <physiologicalReaction direction="left-to-right" evidence="11">
        <dbReference type="Rhea" id="RHEA:77116"/>
    </physiologicalReaction>
</comment>
<dbReference type="EMBL" id="JAUGZK010000001">
    <property type="protein sequence ID" value="MEE2022793.1"/>
    <property type="molecule type" value="Genomic_DNA"/>
</dbReference>
<comment type="catalytic activity">
    <reaction evidence="12">
        <text>1D-myo-inositol hexakisphosphate + H2O = 1D-myo-inositol 1,2,4,5,6-pentakisphosphate + phosphate</text>
        <dbReference type="Rhea" id="RHEA:16989"/>
        <dbReference type="ChEBI" id="CHEBI:15377"/>
        <dbReference type="ChEBI" id="CHEBI:43474"/>
        <dbReference type="ChEBI" id="CHEBI:57798"/>
        <dbReference type="ChEBI" id="CHEBI:58130"/>
        <dbReference type="EC" id="3.1.3.62"/>
    </reaction>
    <physiologicalReaction direction="left-to-right" evidence="12">
        <dbReference type="Rhea" id="RHEA:16990"/>
    </physiologicalReaction>
</comment>
<comment type="caution">
    <text evidence="15">The sequence shown here is derived from an EMBL/GenBank/DDBJ whole genome shotgun (WGS) entry which is preliminary data.</text>
</comment>
<name>A0ABU7JCK8_9GAMM</name>
<evidence type="ECO:0000256" key="10">
    <source>
        <dbReference type="ARBA" id="ARBA00043668"/>
    </source>
</evidence>
<keyword evidence="7" id="KW-0378">Hydrolase</keyword>
<keyword evidence="8" id="KW-0472">Membrane</keyword>
<evidence type="ECO:0000256" key="6">
    <source>
        <dbReference type="ARBA" id="ARBA00022729"/>
    </source>
</evidence>
<feature type="chain" id="PRO_5045844931" description="Multiple inositol polyphosphate phosphatase 1" evidence="14">
    <location>
        <begin position="33"/>
        <end position="484"/>
    </location>
</feature>
<evidence type="ECO:0000256" key="7">
    <source>
        <dbReference type="ARBA" id="ARBA00022801"/>
    </source>
</evidence>
<dbReference type="Proteomes" id="UP001339167">
    <property type="component" value="Unassembled WGS sequence"/>
</dbReference>
<evidence type="ECO:0000256" key="14">
    <source>
        <dbReference type="SAM" id="SignalP"/>
    </source>
</evidence>
<evidence type="ECO:0000256" key="9">
    <source>
        <dbReference type="ARBA" id="ARBA00031642"/>
    </source>
</evidence>
<keyword evidence="6 14" id="KW-0732">Signal</keyword>
<evidence type="ECO:0000256" key="4">
    <source>
        <dbReference type="ARBA" id="ARBA00013040"/>
    </source>
</evidence>
<evidence type="ECO:0000313" key="16">
    <source>
        <dbReference type="Proteomes" id="UP001339167"/>
    </source>
</evidence>
<comment type="catalytic activity">
    <reaction evidence="13">
        <text>(2R)-2,3-bisphosphoglycerate + H2O = (2R)-2-phosphoglycerate + phosphate</text>
        <dbReference type="Rhea" id="RHEA:27381"/>
        <dbReference type="ChEBI" id="CHEBI:15377"/>
        <dbReference type="ChEBI" id="CHEBI:43474"/>
        <dbReference type="ChEBI" id="CHEBI:58248"/>
        <dbReference type="ChEBI" id="CHEBI:58289"/>
        <dbReference type="EC" id="3.1.3.80"/>
    </reaction>
    <physiologicalReaction direction="left-to-right" evidence="13">
        <dbReference type="Rhea" id="RHEA:27382"/>
    </physiologicalReaction>
</comment>
<dbReference type="EC" id="3.1.3.80" evidence="3"/>
<keyword evidence="16" id="KW-1185">Reference proteome</keyword>
<accession>A0ABU7JCK8</accession>
<dbReference type="EC" id="3.1.3.62" evidence="4"/>
<dbReference type="RefSeq" id="WP_330086155.1">
    <property type="nucleotide sequence ID" value="NZ_JAUGZK010000001.1"/>
</dbReference>
<evidence type="ECO:0000256" key="12">
    <source>
        <dbReference type="ARBA" id="ARBA00043691"/>
    </source>
</evidence>
<dbReference type="Gene3D" id="3.40.50.1240">
    <property type="entry name" value="Phosphoglycerate mutase-like"/>
    <property type="match status" value="1"/>
</dbReference>
<evidence type="ECO:0000313" key="15">
    <source>
        <dbReference type="EMBL" id="MEE2022793.1"/>
    </source>
</evidence>
<dbReference type="SUPFAM" id="SSF53254">
    <property type="entry name" value="Phosphoglycerate mutase-like"/>
    <property type="match status" value="1"/>
</dbReference>
<dbReference type="Pfam" id="PF00328">
    <property type="entry name" value="His_Phos_2"/>
    <property type="match status" value="1"/>
</dbReference>